<dbReference type="InterPro" id="IPR007210">
    <property type="entry name" value="ABC_Gly_betaine_transp_sub-bd"/>
</dbReference>
<dbReference type="Pfam" id="PF04069">
    <property type="entry name" value="OpuAC"/>
    <property type="match status" value="1"/>
</dbReference>
<evidence type="ECO:0000259" key="1">
    <source>
        <dbReference type="Pfam" id="PF04069"/>
    </source>
</evidence>
<dbReference type="SUPFAM" id="SSF53850">
    <property type="entry name" value="Periplasmic binding protein-like II"/>
    <property type="match status" value="1"/>
</dbReference>
<dbReference type="GO" id="GO:0022857">
    <property type="term" value="F:transmembrane transporter activity"/>
    <property type="evidence" value="ECO:0007669"/>
    <property type="project" value="InterPro"/>
</dbReference>
<gene>
    <name evidence="2" type="ORF">METZ01_LOCUS101346</name>
</gene>
<dbReference type="Gene3D" id="3.40.190.100">
    <property type="entry name" value="Glycine betaine-binding periplasmic protein, domain 2"/>
    <property type="match status" value="1"/>
</dbReference>
<proteinExistence type="predicted"/>
<dbReference type="Gene3D" id="3.40.190.10">
    <property type="entry name" value="Periplasmic binding protein-like II"/>
    <property type="match status" value="2"/>
</dbReference>
<name>A0A381W7Q7_9ZZZZ</name>
<feature type="domain" description="ABC-type glycine betaine transport system substrate-binding" evidence="1">
    <location>
        <begin position="30"/>
        <end position="317"/>
    </location>
</feature>
<dbReference type="AlphaFoldDB" id="A0A381W7Q7"/>
<dbReference type="EMBL" id="UINC01010946">
    <property type="protein sequence ID" value="SVA48492.1"/>
    <property type="molecule type" value="Genomic_DNA"/>
</dbReference>
<protein>
    <recommendedName>
        <fullName evidence="1">ABC-type glycine betaine transport system substrate-binding domain-containing protein</fullName>
    </recommendedName>
</protein>
<sequence length="338" mass="36564">MKYFRNFFISILFALGLTSYSSIANAECGKITIADMNWASASLMANVDKVILETGYGCEVELVPGATMPTFTSMNEKGEPDVAAELWANAVLDPLAKAVGEGRLHVANKAPITGLGEGWWITPATAERHPELKTALDIIDHPELFPDAEDPSKGAFVGCPAGWGCQLSNANLFRAFEMEAKGWVLVDPGSAAGLDGSMAKAVESDRNWFGYYWSPTAMIGKYGMLPVDWGVPFGGSENWDGCIALPEQECSDPKPSSWTHSEVNTVVTDNFKNTAGAEAMDFLQNRTFPGAIMNGMLVYMLEEQAEGSDAAVEFLKQHEDVWTKWVSGAVAEKVKAGI</sequence>
<organism evidence="2">
    <name type="scientific">marine metagenome</name>
    <dbReference type="NCBI Taxonomy" id="408172"/>
    <lineage>
        <taxon>unclassified sequences</taxon>
        <taxon>metagenomes</taxon>
        <taxon>ecological metagenomes</taxon>
    </lineage>
</organism>
<dbReference type="GO" id="GO:0043190">
    <property type="term" value="C:ATP-binding cassette (ABC) transporter complex"/>
    <property type="evidence" value="ECO:0007669"/>
    <property type="project" value="InterPro"/>
</dbReference>
<reference evidence="2" key="1">
    <citation type="submission" date="2018-05" db="EMBL/GenBank/DDBJ databases">
        <authorList>
            <person name="Lanie J.A."/>
            <person name="Ng W.-L."/>
            <person name="Kazmierczak K.M."/>
            <person name="Andrzejewski T.M."/>
            <person name="Davidsen T.M."/>
            <person name="Wayne K.J."/>
            <person name="Tettelin H."/>
            <person name="Glass J.I."/>
            <person name="Rusch D."/>
            <person name="Podicherti R."/>
            <person name="Tsui H.-C.T."/>
            <person name="Winkler M.E."/>
        </authorList>
    </citation>
    <scope>NUCLEOTIDE SEQUENCE</scope>
</reference>
<evidence type="ECO:0000313" key="2">
    <source>
        <dbReference type="EMBL" id="SVA48492.1"/>
    </source>
</evidence>
<accession>A0A381W7Q7</accession>